<gene>
    <name evidence="1" type="ORF">AU378_07380</name>
</gene>
<sequence>MLIDPLDHINYFKYHSPDEKKEFENAIQLYSSNRKGLNKIINKFTLRHDRRSFLIEESIDHDTLMIDGNGRDDKWVEFALSAESVNKTDFIEFLRTLGLIIRFEETIEYDEKNELKILTVTINDLVHTIEYPYLEDELLLYRFAEVINQELKKINSPESVYMIERFPTILLVATEKIYQYLTELDAEDHFELLKPEEWIEKYKSSTIE</sequence>
<name>A0A135WL00_9FLAO</name>
<dbReference type="OrthoDB" id="9820922at2"/>
<dbReference type="AlphaFoldDB" id="A0A135WL00"/>
<comment type="caution">
    <text evidence="1">The sequence shown here is derived from an EMBL/GenBank/DDBJ whole genome shotgun (WGS) entry which is preliminary data.</text>
</comment>
<reference evidence="2" key="1">
    <citation type="submission" date="2015-12" db="EMBL/GenBank/DDBJ databases">
        <title>Genome sequence of a biocontrol rhizobacterium Chryseobacterium kwangjuense strain KJ1R5 isolated from pepper (Capsicum annuum L.).</title>
        <authorList>
            <person name="Jeong J.-J."/>
            <person name="Park H."/>
            <person name="Mannaa M."/>
            <person name="Sang M.K."/>
            <person name="Choi I.-G."/>
            <person name="Kim K.D."/>
        </authorList>
    </citation>
    <scope>NUCLEOTIDE SEQUENCE [LARGE SCALE GENOMIC DNA]</scope>
    <source>
        <strain evidence="2">KJ1R5</strain>
    </source>
</reference>
<evidence type="ECO:0000313" key="2">
    <source>
        <dbReference type="Proteomes" id="UP000070513"/>
    </source>
</evidence>
<accession>A0A135WL00</accession>
<reference evidence="1 2" key="2">
    <citation type="journal article" date="2016" name="Genome Announc.">
        <title>Draft Genome Sequence of a Biocontrol Rhizobacterium, Chryseobacterium kwangjuense Strain KJ1R5, Isolated from Pepper (Capsicum annuum).</title>
        <authorList>
            <person name="Jeong J.J."/>
            <person name="Park H."/>
            <person name="Park B.H."/>
            <person name="Mannaa M."/>
            <person name="Sang M.K."/>
            <person name="Choi I.G."/>
            <person name="Kim K.D."/>
        </authorList>
    </citation>
    <scope>NUCLEOTIDE SEQUENCE [LARGE SCALE GENOMIC DNA]</scope>
    <source>
        <strain evidence="1 2">KJ1R5</strain>
    </source>
</reference>
<organism evidence="1 2">
    <name type="scientific">Chryseobacterium kwangjuense</name>
    <dbReference type="NCBI Taxonomy" id="267125"/>
    <lineage>
        <taxon>Bacteria</taxon>
        <taxon>Pseudomonadati</taxon>
        <taxon>Bacteroidota</taxon>
        <taxon>Flavobacteriia</taxon>
        <taxon>Flavobacteriales</taxon>
        <taxon>Weeksellaceae</taxon>
        <taxon>Chryseobacterium group</taxon>
        <taxon>Chryseobacterium</taxon>
    </lineage>
</organism>
<dbReference type="Proteomes" id="UP000070513">
    <property type="component" value="Unassembled WGS sequence"/>
</dbReference>
<protein>
    <submittedName>
        <fullName evidence="1">Uncharacterized protein</fullName>
    </submittedName>
</protein>
<evidence type="ECO:0000313" key="1">
    <source>
        <dbReference type="EMBL" id="KXH85559.1"/>
    </source>
</evidence>
<dbReference type="RefSeq" id="WP_062649512.1">
    <property type="nucleotide sequence ID" value="NZ_LPUR01000001.1"/>
</dbReference>
<proteinExistence type="predicted"/>
<dbReference type="EMBL" id="LPUR01000001">
    <property type="protein sequence ID" value="KXH85559.1"/>
    <property type="molecule type" value="Genomic_DNA"/>
</dbReference>